<evidence type="ECO:0000313" key="3">
    <source>
        <dbReference type="Proteomes" id="UP000533080"/>
    </source>
</evidence>
<dbReference type="AlphaFoldDB" id="A0A7Y4ICV2"/>
<dbReference type="EMBL" id="JABFNT010000003">
    <property type="protein sequence ID" value="NOJ76942.1"/>
    <property type="molecule type" value="Genomic_DNA"/>
</dbReference>
<reference evidence="2 3" key="1">
    <citation type="submission" date="2020-05" db="EMBL/GenBank/DDBJ databases">
        <authorList>
            <person name="Whitworth D."/>
        </authorList>
    </citation>
    <scope>NUCLEOTIDE SEQUENCE [LARGE SCALE GENOMIC DNA]</scope>
    <source>
        <strain evidence="2 3">AM005</strain>
    </source>
</reference>
<protein>
    <recommendedName>
        <fullName evidence="1">Imm33-like domain-containing protein</fullName>
    </recommendedName>
</protein>
<evidence type="ECO:0000259" key="1">
    <source>
        <dbReference type="Pfam" id="PF24719"/>
    </source>
</evidence>
<accession>A0A7Y4ICV2</accession>
<sequence>MSKYIREVQGRRFAVFCDERFERQAKGMLNVLERMALQGSAFKDADVFNFGGIPFSLRSAGEDLVVSRPVIDGAAVFGPGDDLSPLLLLLLRQISFAKKVGTAPEQVNLQDKVIVEEDCLSEAHVYMERATDVPPGDSGWFVGFASEVERDRILKSYRIWQLLHIRPSIVGAMALPSGFLVVWDGEAVLSVLDSNENERWIAE</sequence>
<dbReference type="InterPro" id="IPR056509">
    <property type="entry name" value="Imm33-like"/>
</dbReference>
<dbReference type="Proteomes" id="UP000533080">
    <property type="component" value="Unassembled WGS sequence"/>
</dbReference>
<organism evidence="2 3">
    <name type="scientific">Myxococcus xanthus</name>
    <dbReference type="NCBI Taxonomy" id="34"/>
    <lineage>
        <taxon>Bacteria</taxon>
        <taxon>Pseudomonadati</taxon>
        <taxon>Myxococcota</taxon>
        <taxon>Myxococcia</taxon>
        <taxon>Myxococcales</taxon>
        <taxon>Cystobacterineae</taxon>
        <taxon>Myxococcaceae</taxon>
        <taxon>Myxococcus</taxon>
    </lineage>
</organism>
<dbReference type="RefSeq" id="WP_171439498.1">
    <property type="nucleotide sequence ID" value="NZ_JABFNS010000005.1"/>
</dbReference>
<feature type="domain" description="Imm33-like" evidence="1">
    <location>
        <begin position="93"/>
        <end position="190"/>
    </location>
</feature>
<proteinExistence type="predicted"/>
<gene>
    <name evidence="2" type="ORF">HNV28_00940</name>
</gene>
<evidence type="ECO:0000313" key="2">
    <source>
        <dbReference type="EMBL" id="NOJ76942.1"/>
    </source>
</evidence>
<dbReference type="Pfam" id="PF24719">
    <property type="entry name" value="Imm33-like"/>
    <property type="match status" value="1"/>
</dbReference>
<comment type="caution">
    <text evidence="2">The sequence shown here is derived from an EMBL/GenBank/DDBJ whole genome shotgun (WGS) entry which is preliminary data.</text>
</comment>
<name>A0A7Y4ICV2_MYXXA</name>